<evidence type="ECO:0000259" key="4">
    <source>
        <dbReference type="PROSITE" id="PS50987"/>
    </source>
</evidence>
<dbReference type="InterPro" id="IPR001845">
    <property type="entry name" value="HTH_ArsR_DNA-bd_dom"/>
</dbReference>
<dbReference type="InterPro" id="IPR051011">
    <property type="entry name" value="Metal_resp_trans_reg"/>
</dbReference>
<organism evidence="5 6">
    <name type="scientific">Staphylococcus saccharolyticus</name>
    <dbReference type="NCBI Taxonomy" id="33028"/>
    <lineage>
        <taxon>Bacteria</taxon>
        <taxon>Bacillati</taxon>
        <taxon>Bacillota</taxon>
        <taxon>Bacilli</taxon>
        <taxon>Bacillales</taxon>
        <taxon>Staphylococcaceae</taxon>
        <taxon>Staphylococcus</taxon>
    </lineage>
</organism>
<dbReference type="CDD" id="cd00090">
    <property type="entry name" value="HTH_ARSR"/>
    <property type="match status" value="1"/>
</dbReference>
<dbReference type="GO" id="GO:0003700">
    <property type="term" value="F:DNA-binding transcription factor activity"/>
    <property type="evidence" value="ECO:0007669"/>
    <property type="project" value="InterPro"/>
</dbReference>
<dbReference type="Proteomes" id="UP000255425">
    <property type="component" value="Unassembled WGS sequence"/>
</dbReference>
<dbReference type="InterPro" id="IPR011991">
    <property type="entry name" value="ArsR-like_HTH"/>
</dbReference>
<dbReference type="NCBIfam" id="NF033788">
    <property type="entry name" value="HTH_metalloreg"/>
    <property type="match status" value="1"/>
</dbReference>
<feature type="domain" description="HTH arsR-type" evidence="4">
    <location>
        <begin position="10"/>
        <end position="104"/>
    </location>
</feature>
<name>A0A380H2Q0_9STAP</name>
<keyword evidence="6" id="KW-1185">Reference proteome</keyword>
<reference evidence="5 6" key="1">
    <citation type="submission" date="2018-06" db="EMBL/GenBank/DDBJ databases">
        <authorList>
            <consortium name="Pathogen Informatics"/>
            <person name="Doyle S."/>
        </authorList>
    </citation>
    <scope>NUCLEOTIDE SEQUENCE [LARGE SCALE GENOMIC DNA]</scope>
    <source>
        <strain evidence="5 6">NCTC11807</strain>
    </source>
</reference>
<dbReference type="SMART" id="SM00418">
    <property type="entry name" value="HTH_ARSR"/>
    <property type="match status" value="1"/>
</dbReference>
<dbReference type="SUPFAM" id="SSF46785">
    <property type="entry name" value="Winged helix' DNA-binding domain"/>
    <property type="match status" value="1"/>
</dbReference>
<keyword evidence="3" id="KW-0804">Transcription</keyword>
<dbReference type="PANTHER" id="PTHR43132">
    <property type="entry name" value="ARSENICAL RESISTANCE OPERON REPRESSOR ARSR-RELATED"/>
    <property type="match status" value="1"/>
</dbReference>
<keyword evidence="2" id="KW-0238">DNA-binding</keyword>
<dbReference type="Gene3D" id="1.10.10.10">
    <property type="entry name" value="Winged helix-like DNA-binding domain superfamily/Winged helix DNA-binding domain"/>
    <property type="match status" value="1"/>
</dbReference>
<evidence type="ECO:0000313" key="6">
    <source>
        <dbReference type="Proteomes" id="UP000255425"/>
    </source>
</evidence>
<dbReference type="GeneID" id="63934688"/>
<dbReference type="RefSeq" id="WP_115312899.1">
    <property type="nucleotide sequence ID" value="NZ_CP066042.1"/>
</dbReference>
<gene>
    <name evidence="5" type="primary">czrA</name>
    <name evidence="5" type="ORF">NCTC11807_00926</name>
</gene>
<dbReference type="AlphaFoldDB" id="A0A380H2Q0"/>
<accession>A0A380H2Q0</accession>
<dbReference type="GO" id="GO:0003677">
    <property type="term" value="F:DNA binding"/>
    <property type="evidence" value="ECO:0007669"/>
    <property type="project" value="UniProtKB-KW"/>
</dbReference>
<dbReference type="PANTHER" id="PTHR43132:SF6">
    <property type="entry name" value="HTH-TYPE TRANSCRIPTIONAL REPRESSOR CZRA"/>
    <property type="match status" value="1"/>
</dbReference>
<protein>
    <submittedName>
        <fullName evidence="5">Repressor protein</fullName>
    </submittedName>
</protein>
<proteinExistence type="predicted"/>
<dbReference type="InterPro" id="IPR036390">
    <property type="entry name" value="WH_DNA-bd_sf"/>
</dbReference>
<dbReference type="Pfam" id="PF01022">
    <property type="entry name" value="HTH_5"/>
    <property type="match status" value="1"/>
</dbReference>
<dbReference type="EMBL" id="UHDZ01000001">
    <property type="protein sequence ID" value="SUM69734.1"/>
    <property type="molecule type" value="Genomic_DNA"/>
</dbReference>
<evidence type="ECO:0000256" key="3">
    <source>
        <dbReference type="ARBA" id="ARBA00023163"/>
    </source>
</evidence>
<dbReference type="InterPro" id="IPR036388">
    <property type="entry name" value="WH-like_DNA-bd_sf"/>
</dbReference>
<sequence length="111" mass="12433">MDELEPQVCSDTKTLEKVTDIFKALSDLNRLRIMKLLENGEASVGHISHALNMSQSNVSHQLKLLKSIHLVKSKRQGQSMIYSLDDQHVSTLLKQAVHHASHPTESGNSYD</sequence>
<evidence type="ECO:0000313" key="5">
    <source>
        <dbReference type="EMBL" id="SUM69734.1"/>
    </source>
</evidence>
<evidence type="ECO:0000256" key="1">
    <source>
        <dbReference type="ARBA" id="ARBA00023015"/>
    </source>
</evidence>
<keyword evidence="1" id="KW-0805">Transcription regulation</keyword>
<dbReference type="PRINTS" id="PR00778">
    <property type="entry name" value="HTHARSR"/>
</dbReference>
<evidence type="ECO:0000256" key="2">
    <source>
        <dbReference type="ARBA" id="ARBA00023125"/>
    </source>
</evidence>
<dbReference type="PROSITE" id="PS50987">
    <property type="entry name" value="HTH_ARSR_2"/>
    <property type="match status" value="1"/>
</dbReference>